<dbReference type="PROSITE" id="PS00285">
    <property type="entry name" value="POTATO_INHIBITOR"/>
    <property type="match status" value="1"/>
</dbReference>
<organism evidence="5 6">
    <name type="scientific">Amborella trichopoda</name>
    <dbReference type="NCBI Taxonomy" id="13333"/>
    <lineage>
        <taxon>Eukaryota</taxon>
        <taxon>Viridiplantae</taxon>
        <taxon>Streptophyta</taxon>
        <taxon>Embryophyta</taxon>
        <taxon>Tracheophyta</taxon>
        <taxon>Spermatophyta</taxon>
        <taxon>Magnoliopsida</taxon>
        <taxon>Amborellales</taxon>
        <taxon>Amborellaceae</taxon>
        <taxon>Amborella</taxon>
    </lineage>
</organism>
<evidence type="ECO:0000256" key="4">
    <source>
        <dbReference type="SAM" id="MobiDB-lite"/>
    </source>
</evidence>
<evidence type="ECO:0000256" key="1">
    <source>
        <dbReference type="ARBA" id="ARBA00008210"/>
    </source>
</evidence>
<protein>
    <recommendedName>
        <fullName evidence="7">Subtilisin inhibitor domain-containing protein</fullName>
    </recommendedName>
</protein>
<dbReference type="Gene3D" id="3.30.10.10">
    <property type="entry name" value="Trypsin Inhibitor V, subunit A"/>
    <property type="match status" value="1"/>
</dbReference>
<dbReference type="InterPro" id="IPR036354">
    <property type="entry name" value="Prot_inh_pot1_sf"/>
</dbReference>
<dbReference type="OMA" id="MADENQR"/>
<feature type="compositionally biased region" description="Polar residues" evidence="4">
    <location>
        <begin position="1"/>
        <end position="19"/>
    </location>
</feature>
<dbReference type="Gramene" id="ERN07980">
    <property type="protein sequence ID" value="ERN07980"/>
    <property type="gene ID" value="AMTR_s00012p00253470"/>
</dbReference>
<sequence length="106" mass="11866">MAEENQQTELTPSEPTDQTRPVLDAVVQGEPQRFFPRGHGAPRAKGWPEVVGLSVEEAEKKIKADMPMVQLQVVKPDYFVTMDYDLRRVRLYVDATGIVVKTPALG</sequence>
<proteinExistence type="inferred from homology"/>
<evidence type="ECO:0000313" key="5">
    <source>
        <dbReference type="EMBL" id="ERN07980.1"/>
    </source>
</evidence>
<dbReference type="PANTHER" id="PTHR33091">
    <property type="entry name" value="PROTEIN, PUTATIVE, EXPRESSED-RELATED"/>
    <property type="match status" value="1"/>
</dbReference>
<keyword evidence="3" id="KW-0722">Serine protease inhibitor</keyword>
<dbReference type="Proteomes" id="UP000017836">
    <property type="component" value="Unassembled WGS sequence"/>
</dbReference>
<evidence type="ECO:0008006" key="7">
    <source>
        <dbReference type="Google" id="ProtNLM"/>
    </source>
</evidence>
<dbReference type="HOGENOM" id="CLU_158942_1_0_1"/>
<keyword evidence="6" id="KW-1185">Reference proteome</keyword>
<dbReference type="GO" id="GO:0004867">
    <property type="term" value="F:serine-type endopeptidase inhibitor activity"/>
    <property type="evidence" value="ECO:0007669"/>
    <property type="project" value="UniProtKB-KW"/>
</dbReference>
<accession>W1PLG1</accession>
<dbReference type="InterPro" id="IPR000864">
    <property type="entry name" value="Prot_inh_pot1"/>
</dbReference>
<dbReference type="PANTHER" id="PTHR33091:SF29">
    <property type="entry name" value="SUBTILISIN INHIBITOR 1"/>
    <property type="match status" value="1"/>
</dbReference>
<dbReference type="AlphaFoldDB" id="W1PLG1"/>
<dbReference type="STRING" id="13333.W1PLG1"/>
<comment type="similarity">
    <text evidence="1">Belongs to the protease inhibitor I13 (potato type I serine protease inhibitor) family.</text>
</comment>
<feature type="region of interest" description="Disordered" evidence="4">
    <location>
        <begin position="1"/>
        <end position="21"/>
    </location>
</feature>
<dbReference type="EMBL" id="KI393609">
    <property type="protein sequence ID" value="ERN07980.1"/>
    <property type="molecule type" value="Genomic_DNA"/>
</dbReference>
<name>W1PLG1_AMBTC</name>
<dbReference type="Pfam" id="PF00280">
    <property type="entry name" value="potato_inhibit"/>
    <property type="match status" value="1"/>
</dbReference>
<gene>
    <name evidence="5" type="ORF">AMTR_s00012p00253470</name>
</gene>
<keyword evidence="2" id="KW-0646">Protease inhibitor</keyword>
<evidence type="ECO:0000313" key="6">
    <source>
        <dbReference type="Proteomes" id="UP000017836"/>
    </source>
</evidence>
<evidence type="ECO:0000256" key="3">
    <source>
        <dbReference type="ARBA" id="ARBA00022900"/>
    </source>
</evidence>
<dbReference type="SUPFAM" id="SSF54654">
    <property type="entry name" value="CI-2 family of serine protease inhibitors"/>
    <property type="match status" value="1"/>
</dbReference>
<dbReference type="GO" id="GO:0009611">
    <property type="term" value="P:response to wounding"/>
    <property type="evidence" value="ECO:0007669"/>
    <property type="project" value="InterPro"/>
</dbReference>
<reference evidence="6" key="1">
    <citation type="journal article" date="2013" name="Science">
        <title>The Amborella genome and the evolution of flowering plants.</title>
        <authorList>
            <consortium name="Amborella Genome Project"/>
        </authorList>
    </citation>
    <scope>NUCLEOTIDE SEQUENCE [LARGE SCALE GENOMIC DNA]</scope>
</reference>
<dbReference type="eggNOG" id="ENOG502S7EY">
    <property type="taxonomic scope" value="Eukaryota"/>
</dbReference>
<evidence type="ECO:0000256" key="2">
    <source>
        <dbReference type="ARBA" id="ARBA00022690"/>
    </source>
</evidence>